<sequence length="1219" mass="140971">MSILINELNSSDSIISSILLPSFILNDHNPKLAIVKSKLIEFYSFNKDGLKLFKSLQTYNTNIVAVKPLKEKENNSPLLLLLNEYNQLISISYNGCFIIKEEFKLISSDKKNLYNSPVHQLSLSSLSFNNDLIEVDHKNRFAIVSSDEDALVVLKFSSNSNSSENLLNSNPLIYPLWNKKIISLKFLLSPYNTDNNCNFVTISRNSQFIYNLNYYKIKDDNSVDNCIKIDLIKEFNPFKELPNQLIPLNNGGVLMLCNNLHLIYPPPNFKISKHFKDDNVKLTVVSCFKNFELNSVFKAYCVIDNNRILANTQHGELYMIYINSDINGNNYILKDWKVINLGYLNLSTSLIHLTNNLFLSCSNCSKSCFFKIESKSPFINIINYFNSNDFKDQNSNQSLIHAEPNSSPILDLQILNFFTLNNLIYVCSQGTFENSCLSLCYKGMKVSDNFLNGNVVFSDIKKFWIIDNQNLILLKDNEFLNFQIIFHHNKLKLKKINDIDINYDESDDLIRVHQRENLRILIYKFKIQVINIENNETTFLALPENKDKIINCKFLEKNGSIVVITNESNLFIYNLENDEYLKPFKFGLKKAQVTAFDSILISSGNFILVSICYISGSYQLIKFNNDNFEELCYKENFSDAVLISTLILFDNQCPLLLFLSVDGELLLDYTQVQKFKISGIGVINKLIRCNESEESLKFLIKNSESLAEYVLVRNYSLDHNVDSLFNLNSFIIQLFPDVEETKMLNHVNNHRFLINLTHSRNLEMIRVSPKLKWAGSSKKLYINELIKKFIFLYVDQKFPILVFISLIKTEESSISSNINLVDLKTFKIVDTYKLENVEILDILKSDFKLLNNGEYLTDQEFSIIEQQLFRNGFLINTSEGIDGNISKLRLFTISEDFKIKFHCLIQDYNKGNDNLNIYRMINYQKEIILSCGNFINGFKVIINGEYFSSKKNLSSNNHIVINDSNFNENSIFKIVSIFNEKSIMKSRVYSNEIIQLFDFIVVSDILSGLNFYKIIKNYNSNNDNEITYKLKEVNPWINKSDFTIPLISNMEKCSNDLLIAGDSLSNIIIYKFSEINDELSVEKKFCFNIGNDQINTITDAGIHGILIGTSDGKIYTLSLSSKRLVEVESLQQKLFSGANERNLILNNGFSIEDKFQVKKINEWRFTESDSEYNRDYCIIDIKLIKDMSEHFMLSVEEQTTLSHLLENYDYNYVTKHLDL</sequence>
<name>A0A1E4TZJ0_PACTA</name>
<dbReference type="Gene3D" id="2.130.10.10">
    <property type="entry name" value="YVTN repeat-like/Quinoprotein amine dehydrogenase"/>
    <property type="match status" value="2"/>
</dbReference>
<dbReference type="EMBL" id="KV454012">
    <property type="protein sequence ID" value="ODV97156.1"/>
    <property type="molecule type" value="Genomic_DNA"/>
</dbReference>
<dbReference type="STRING" id="669874.A0A1E4TZJ0"/>
<evidence type="ECO:0008006" key="3">
    <source>
        <dbReference type="Google" id="ProtNLM"/>
    </source>
</evidence>
<accession>A0A1E4TZJ0</accession>
<dbReference type="SUPFAM" id="SSF50978">
    <property type="entry name" value="WD40 repeat-like"/>
    <property type="match status" value="1"/>
</dbReference>
<evidence type="ECO:0000313" key="2">
    <source>
        <dbReference type="Proteomes" id="UP000094236"/>
    </source>
</evidence>
<dbReference type="Proteomes" id="UP000094236">
    <property type="component" value="Unassembled WGS sequence"/>
</dbReference>
<dbReference type="InterPro" id="IPR015943">
    <property type="entry name" value="WD40/YVTN_repeat-like_dom_sf"/>
</dbReference>
<dbReference type="InterPro" id="IPR036322">
    <property type="entry name" value="WD40_repeat_dom_sf"/>
</dbReference>
<proteinExistence type="predicted"/>
<protein>
    <recommendedName>
        <fullName evidence="3">Cleavage/polyadenylation specificity factor A subunit N-terminal domain-containing protein</fullName>
    </recommendedName>
</protein>
<keyword evidence="2" id="KW-1185">Reference proteome</keyword>
<dbReference type="AlphaFoldDB" id="A0A1E4TZJ0"/>
<organism evidence="1 2">
    <name type="scientific">Pachysolen tannophilus NRRL Y-2460</name>
    <dbReference type="NCBI Taxonomy" id="669874"/>
    <lineage>
        <taxon>Eukaryota</taxon>
        <taxon>Fungi</taxon>
        <taxon>Dikarya</taxon>
        <taxon>Ascomycota</taxon>
        <taxon>Saccharomycotina</taxon>
        <taxon>Pichiomycetes</taxon>
        <taxon>Pachysolenaceae</taxon>
        <taxon>Pachysolen</taxon>
    </lineage>
</organism>
<gene>
    <name evidence="1" type="ORF">PACTADRAFT_1735</name>
</gene>
<reference evidence="2" key="1">
    <citation type="submission" date="2016-05" db="EMBL/GenBank/DDBJ databases">
        <title>Comparative genomics of biotechnologically important yeasts.</title>
        <authorList>
            <consortium name="DOE Joint Genome Institute"/>
            <person name="Riley R."/>
            <person name="Haridas S."/>
            <person name="Wolfe K.H."/>
            <person name="Lopes M.R."/>
            <person name="Hittinger C.T."/>
            <person name="Goker M."/>
            <person name="Salamov A."/>
            <person name="Wisecaver J."/>
            <person name="Long T.M."/>
            <person name="Aerts A.L."/>
            <person name="Barry K."/>
            <person name="Choi C."/>
            <person name="Clum A."/>
            <person name="Coughlan A.Y."/>
            <person name="Deshpande S."/>
            <person name="Douglass A.P."/>
            <person name="Hanson S.J."/>
            <person name="Klenk H.-P."/>
            <person name="Labutti K."/>
            <person name="Lapidus A."/>
            <person name="Lindquist E."/>
            <person name="Lipzen A."/>
            <person name="Meier-Kolthoff J.P."/>
            <person name="Ohm R.A."/>
            <person name="Otillar R.P."/>
            <person name="Pangilinan J."/>
            <person name="Peng Y."/>
            <person name="Rokas A."/>
            <person name="Rosa C.A."/>
            <person name="Scheuner C."/>
            <person name="Sibirny A.A."/>
            <person name="Slot J.C."/>
            <person name="Stielow J.B."/>
            <person name="Sun H."/>
            <person name="Kurtzman C.P."/>
            <person name="Blackwell M."/>
            <person name="Grigoriev I.V."/>
            <person name="Jeffries T.W."/>
        </authorList>
    </citation>
    <scope>NUCLEOTIDE SEQUENCE [LARGE SCALE GENOMIC DNA]</scope>
    <source>
        <strain evidence="2">NRRL Y-2460</strain>
    </source>
</reference>
<evidence type="ECO:0000313" key="1">
    <source>
        <dbReference type="EMBL" id="ODV97156.1"/>
    </source>
</evidence>